<proteinExistence type="predicted"/>
<reference evidence="2 3" key="1">
    <citation type="submission" date="2020-08" db="EMBL/GenBank/DDBJ databases">
        <authorList>
            <person name="Criscuolo A."/>
        </authorList>
    </citation>
    <scope>NUCLEOTIDE SEQUENCE [LARGE SCALE GENOMIC DNA]</scope>
    <source>
        <strain evidence="2">CIP111764</strain>
    </source>
</reference>
<feature type="region of interest" description="Disordered" evidence="1">
    <location>
        <begin position="188"/>
        <end position="208"/>
    </location>
</feature>
<organism evidence="2 3">
    <name type="scientific">Zestomonas carbonaria</name>
    <dbReference type="NCBI Taxonomy" id="2762745"/>
    <lineage>
        <taxon>Bacteria</taxon>
        <taxon>Pseudomonadati</taxon>
        <taxon>Pseudomonadota</taxon>
        <taxon>Gammaproteobacteria</taxon>
        <taxon>Pseudomonadales</taxon>
        <taxon>Pseudomonadaceae</taxon>
        <taxon>Zestomonas</taxon>
    </lineage>
</organism>
<accession>A0A7U7ETB3</accession>
<sequence>MNGTIDLPPPMFAERMDESRSMPTPRCQEKVVEVAHVTGAGDEFLVLTERAAEMLRKETDFVDRLMEKFRQLIADAPDDSPCQADGEAGREGCACLACVQYRWMREAGEAGLLSFVPTTQRTGPEEIRLETEQDIQGRLGDLKKQRSQFQDLCGWWSDDLSCHISARMTRTLDTEIAALETRLAARAQEASPIATDTRPETGQHGARTGASAGYIQTRSGNGVTEITFLGRPDRRYYIRRRYYDELRGQALIVNCGHLRANRPLTAQELKQRGLRMLQDIREQIARGSNEARAKPLSQLEARLTSWTSPEDNLLNTLHRELSWHFGDLDAPYALDAEGHLLRFAAQASAGFSGFDPQQGRISLGVRGQASFALAEGKVGAALHIPSQRGLDCYFDYLNANGERVYHRFGAFRLRAVAELSCFVGVTASGEASTTTKWKDAPSGASALLSPPHLDARRGGAVTLKGDLFGGAQAGGSLTGALEWMHPEDQHRDGADWSALLSVGVEGNLALGAGIGGDFQIRLARNELHFHMKARLVWGPGASGGFAAMVDLDRAADLVVVVYRQLSQVDFHHLLYIDKLAFQFFYRSVLRALCAPRQPLLVQAIRLGAAAIQEWWNNREARIEATTELANNILNHGGLAGHSLHLSLGELPPEVLGPTLFLLNDRYLGSPHSTLWEEAIIELLGHIGSWRQFYLTLERMHPDAEIVSARESLDCLRKFLTRPQLQQFEGWIRQLGSQVRLHPGQRLAGNPWNRVLHDKSDQLQIARQTWRHTYGDDSRYA</sequence>
<protein>
    <submittedName>
        <fullName evidence="2">Uncharacterized protein</fullName>
    </submittedName>
</protein>
<comment type="caution">
    <text evidence="2">The sequence shown here is derived from an EMBL/GenBank/DDBJ whole genome shotgun (WGS) entry which is preliminary data.</text>
</comment>
<evidence type="ECO:0000313" key="2">
    <source>
        <dbReference type="EMBL" id="CAD5110563.1"/>
    </source>
</evidence>
<dbReference type="EMBL" id="CAJFCI010000096">
    <property type="protein sequence ID" value="CAD5110563.1"/>
    <property type="molecule type" value="Genomic_DNA"/>
</dbReference>
<evidence type="ECO:0000313" key="3">
    <source>
        <dbReference type="Proteomes" id="UP000583387"/>
    </source>
</evidence>
<gene>
    <name evidence="2" type="ORF">PSEWESI4_04886</name>
</gene>
<dbReference type="Proteomes" id="UP000583387">
    <property type="component" value="Unassembled WGS sequence"/>
</dbReference>
<evidence type="ECO:0000256" key="1">
    <source>
        <dbReference type="SAM" id="MobiDB-lite"/>
    </source>
</evidence>
<keyword evidence="3" id="KW-1185">Reference proteome</keyword>
<feature type="region of interest" description="Disordered" evidence="1">
    <location>
        <begin position="1"/>
        <end position="24"/>
    </location>
</feature>
<dbReference type="RefSeq" id="WP_187673871.1">
    <property type="nucleotide sequence ID" value="NZ_CAJFCI010000096.1"/>
</dbReference>
<name>A0A7U7ETB3_9GAMM</name>
<dbReference type="AlphaFoldDB" id="A0A7U7ETB3"/>